<dbReference type="Proteomes" id="UP000288227">
    <property type="component" value="Unassembled WGS sequence"/>
</dbReference>
<organism evidence="1 2">
    <name type="scientific">Chryseotalea sanaruensis</name>
    <dbReference type="NCBI Taxonomy" id="2482724"/>
    <lineage>
        <taxon>Bacteria</taxon>
        <taxon>Pseudomonadati</taxon>
        <taxon>Bacteroidota</taxon>
        <taxon>Cytophagia</taxon>
        <taxon>Cytophagales</taxon>
        <taxon>Chryseotaleaceae</taxon>
        <taxon>Chryseotalea</taxon>
    </lineage>
</organism>
<dbReference type="EMBL" id="BHXQ01000002">
    <property type="protein sequence ID" value="GCC51195.1"/>
    <property type="molecule type" value="Genomic_DNA"/>
</dbReference>
<name>A0A401U8J3_9BACT</name>
<dbReference type="RefSeq" id="WP_127121831.1">
    <property type="nucleotide sequence ID" value="NZ_BHXQ01000002.1"/>
</dbReference>
<keyword evidence="2" id="KW-1185">Reference proteome</keyword>
<dbReference type="PROSITE" id="PS51257">
    <property type="entry name" value="PROKAR_LIPOPROTEIN"/>
    <property type="match status" value="1"/>
</dbReference>
<evidence type="ECO:0000313" key="1">
    <source>
        <dbReference type="EMBL" id="GCC51195.1"/>
    </source>
</evidence>
<accession>A0A401U8J3</accession>
<evidence type="ECO:0000313" key="2">
    <source>
        <dbReference type="Proteomes" id="UP000288227"/>
    </source>
</evidence>
<protein>
    <submittedName>
        <fullName evidence="1">Uncharacterized protein</fullName>
    </submittedName>
</protein>
<proteinExistence type="predicted"/>
<dbReference type="OrthoDB" id="794757at2"/>
<comment type="caution">
    <text evidence="1">The sequence shown here is derived from an EMBL/GenBank/DDBJ whole genome shotgun (WGS) entry which is preliminary data.</text>
</comment>
<dbReference type="AlphaFoldDB" id="A0A401U8J3"/>
<gene>
    <name evidence="1" type="ORF">SanaruYs_14150</name>
</gene>
<reference evidence="1 2" key="1">
    <citation type="submission" date="2018-11" db="EMBL/GenBank/DDBJ databases">
        <title>Chryseotalea sanarue gen. nov., sp., nov., a member of the family Cytophagaceae, isolated from a brackish lake in Hamamatsu Japan.</title>
        <authorList>
            <person name="Maejima Y."/>
            <person name="Iino T."/>
            <person name="Muraguchi Y."/>
            <person name="Fukuda K."/>
            <person name="Ohkuma M."/>
            <person name="Moriuchi R."/>
            <person name="Dohra H."/>
            <person name="Kimbara K."/>
            <person name="Shintani M."/>
        </authorList>
    </citation>
    <scope>NUCLEOTIDE SEQUENCE [LARGE SCALE GENOMIC DNA]</scope>
    <source>
        <strain evidence="1 2">Ys</strain>
    </source>
</reference>
<sequence length="195" mass="21986">MKFNSSIFIIIFCLLLAACRNNPGGQKEAVFAIDSILTNQTKTLLHLQASVSKEVKMDGLEKTDFIPKDSLAWANELQIFQQLSAINKPVNRGVYKETIVEDSLSNLTIRSLKTDKKLPLKEINIYYLDSPEKIRKVEGYVSERNSLYSSARILTLHFSEVYNKTLLTSYSVTGGQQMILGDTVQFSIQSSIRVN</sequence>